<dbReference type="GO" id="GO:0046872">
    <property type="term" value="F:metal ion binding"/>
    <property type="evidence" value="ECO:0007669"/>
    <property type="project" value="UniProtKB-KW"/>
</dbReference>
<dbReference type="SUPFAM" id="SSF102114">
    <property type="entry name" value="Radical SAM enzymes"/>
    <property type="match status" value="1"/>
</dbReference>
<dbReference type="PROSITE" id="PS51918">
    <property type="entry name" value="RADICAL_SAM"/>
    <property type="match status" value="1"/>
</dbReference>
<organism evidence="6 7">
    <name type="scientific">Inhella crocodyli</name>
    <dbReference type="NCBI Taxonomy" id="2499851"/>
    <lineage>
        <taxon>Bacteria</taxon>
        <taxon>Pseudomonadati</taxon>
        <taxon>Pseudomonadota</taxon>
        <taxon>Betaproteobacteria</taxon>
        <taxon>Burkholderiales</taxon>
        <taxon>Sphaerotilaceae</taxon>
        <taxon>Inhella</taxon>
    </lineage>
</organism>
<evidence type="ECO:0000259" key="5">
    <source>
        <dbReference type="PROSITE" id="PS51918"/>
    </source>
</evidence>
<dbReference type="Proteomes" id="UP000288587">
    <property type="component" value="Unassembled WGS sequence"/>
</dbReference>
<accession>A0A3S2XY74</accession>
<gene>
    <name evidence="6" type="ORF">EOD73_00275</name>
</gene>
<dbReference type="SFLD" id="SFLDG01084">
    <property type="entry name" value="Uncharacterised_Radical_SAM_Su"/>
    <property type="match status" value="1"/>
</dbReference>
<dbReference type="Pfam" id="PF04055">
    <property type="entry name" value="Radical_SAM"/>
    <property type="match status" value="1"/>
</dbReference>
<sequence length="367" mass="41203">MPTDSTPTQPASLAPKGRGSRLQVPSRFQAVHRAEEADGWPADDETPLIAPQTQVREEWARSILSRNDSPDIGFETSLNPYRGCEHGCAYCYARPSHSWLDLSPGLDFETRLVAKVNAAGLLRQVLRRPGYRPQRLCIGTVTDAYQPIERRYRLTRAVIEVLSEHRHAFSLITKGSGVERDLDLIAPMAAHNLAGAYVSLTTLDPLLARRLEPRAPSPARRLKTIQRLAAAGVPVGVSVSPTIPFLNEPELEQVLQAARDAGATRAFTIPLRLPWELVELFRDWLVAHYPDRAERVMARVRDIHGGQDYRSEYGLRFTGDGVWAAMVHQRFERACRRLGLGRERFAYALEAFQAPEVPFQPTQQVLF</sequence>
<keyword evidence="7" id="KW-1185">Reference proteome</keyword>
<dbReference type="InterPro" id="IPR040086">
    <property type="entry name" value="MJ0683-like"/>
</dbReference>
<feature type="domain" description="Radical SAM core" evidence="5">
    <location>
        <begin position="70"/>
        <end position="307"/>
    </location>
</feature>
<protein>
    <submittedName>
        <fullName evidence="6">PA0069 family radical SAM protein</fullName>
    </submittedName>
</protein>
<proteinExistence type="predicted"/>
<dbReference type="InterPro" id="IPR006638">
    <property type="entry name" value="Elp3/MiaA/NifB-like_rSAM"/>
</dbReference>
<dbReference type="CDD" id="cd01335">
    <property type="entry name" value="Radical_SAM"/>
    <property type="match status" value="1"/>
</dbReference>
<keyword evidence="2" id="KW-0408">Iron</keyword>
<feature type="compositionally biased region" description="Polar residues" evidence="4">
    <location>
        <begin position="1"/>
        <end position="11"/>
    </location>
</feature>
<dbReference type="PANTHER" id="PTHR43432:SF3">
    <property type="entry name" value="SLR0285 PROTEIN"/>
    <property type="match status" value="1"/>
</dbReference>
<dbReference type="AlphaFoldDB" id="A0A3S2XY74"/>
<dbReference type="PANTHER" id="PTHR43432">
    <property type="entry name" value="SLR0285 PROTEIN"/>
    <property type="match status" value="1"/>
</dbReference>
<dbReference type="OrthoDB" id="9785699at2"/>
<dbReference type="GO" id="GO:0051536">
    <property type="term" value="F:iron-sulfur cluster binding"/>
    <property type="evidence" value="ECO:0007669"/>
    <property type="project" value="UniProtKB-KW"/>
</dbReference>
<evidence type="ECO:0000313" key="7">
    <source>
        <dbReference type="Proteomes" id="UP000288587"/>
    </source>
</evidence>
<dbReference type="InterPro" id="IPR007197">
    <property type="entry name" value="rSAM"/>
</dbReference>
<evidence type="ECO:0000256" key="3">
    <source>
        <dbReference type="ARBA" id="ARBA00023014"/>
    </source>
</evidence>
<evidence type="ECO:0000256" key="4">
    <source>
        <dbReference type="SAM" id="MobiDB-lite"/>
    </source>
</evidence>
<dbReference type="SFLD" id="SFLDS00029">
    <property type="entry name" value="Radical_SAM"/>
    <property type="match status" value="1"/>
</dbReference>
<feature type="region of interest" description="Disordered" evidence="4">
    <location>
        <begin position="1"/>
        <end position="24"/>
    </location>
</feature>
<reference evidence="6 7" key="1">
    <citation type="submission" date="2019-01" db="EMBL/GenBank/DDBJ databases">
        <authorList>
            <person name="Chen W.-M."/>
        </authorList>
    </citation>
    <scope>NUCLEOTIDE SEQUENCE [LARGE SCALE GENOMIC DNA]</scope>
    <source>
        <strain evidence="6 7">CCP-18</strain>
    </source>
</reference>
<evidence type="ECO:0000256" key="2">
    <source>
        <dbReference type="ARBA" id="ARBA00023004"/>
    </source>
</evidence>
<evidence type="ECO:0000313" key="6">
    <source>
        <dbReference type="EMBL" id="RVT87503.1"/>
    </source>
</evidence>
<evidence type="ECO:0000256" key="1">
    <source>
        <dbReference type="ARBA" id="ARBA00022723"/>
    </source>
</evidence>
<dbReference type="NCBIfam" id="NF033668">
    <property type="entry name" value="rSAM_PA0069"/>
    <property type="match status" value="1"/>
</dbReference>
<keyword evidence="3" id="KW-0411">Iron-sulfur</keyword>
<dbReference type="Gene3D" id="3.80.30.30">
    <property type="match status" value="1"/>
</dbReference>
<name>A0A3S2XY74_9BURK</name>
<keyword evidence="1" id="KW-0479">Metal-binding</keyword>
<comment type="caution">
    <text evidence="6">The sequence shown here is derived from an EMBL/GenBank/DDBJ whole genome shotgun (WGS) entry which is preliminary data.</text>
</comment>
<dbReference type="EMBL" id="SACM01000001">
    <property type="protein sequence ID" value="RVT87503.1"/>
    <property type="molecule type" value="Genomic_DNA"/>
</dbReference>
<dbReference type="SMART" id="SM00729">
    <property type="entry name" value="Elp3"/>
    <property type="match status" value="1"/>
</dbReference>
<dbReference type="InterPro" id="IPR058240">
    <property type="entry name" value="rSAM_sf"/>
</dbReference>
<dbReference type="GO" id="GO:0003824">
    <property type="term" value="F:catalytic activity"/>
    <property type="evidence" value="ECO:0007669"/>
    <property type="project" value="InterPro"/>
</dbReference>
<dbReference type="RefSeq" id="WP_127679734.1">
    <property type="nucleotide sequence ID" value="NZ_SACM01000001.1"/>
</dbReference>